<dbReference type="EMBL" id="KZ819337">
    <property type="protein sequence ID" value="PWN18192.1"/>
    <property type="molecule type" value="Genomic_DNA"/>
</dbReference>
<dbReference type="GeneID" id="37015042"/>
<evidence type="ECO:0000256" key="1">
    <source>
        <dbReference type="ARBA" id="ARBA00004123"/>
    </source>
</evidence>
<feature type="compositionally biased region" description="Low complexity" evidence="4">
    <location>
        <begin position="8"/>
        <end position="31"/>
    </location>
</feature>
<dbReference type="CDD" id="cd12148">
    <property type="entry name" value="fungal_TF_MHR"/>
    <property type="match status" value="1"/>
</dbReference>
<dbReference type="GO" id="GO:0003677">
    <property type="term" value="F:DNA binding"/>
    <property type="evidence" value="ECO:0007669"/>
    <property type="project" value="InterPro"/>
</dbReference>
<dbReference type="GO" id="GO:0006351">
    <property type="term" value="P:DNA-templated transcription"/>
    <property type="evidence" value="ECO:0007669"/>
    <property type="project" value="InterPro"/>
</dbReference>
<dbReference type="Proteomes" id="UP000245942">
    <property type="component" value="Unassembled WGS sequence"/>
</dbReference>
<dbReference type="InterPro" id="IPR001138">
    <property type="entry name" value="Zn2Cys6_DnaBD"/>
</dbReference>
<feature type="compositionally biased region" description="Low complexity" evidence="4">
    <location>
        <begin position="80"/>
        <end position="92"/>
    </location>
</feature>
<keyword evidence="3" id="KW-0539">Nucleus</keyword>
<dbReference type="Pfam" id="PF00172">
    <property type="entry name" value="Zn_clus"/>
    <property type="match status" value="1"/>
</dbReference>
<dbReference type="Pfam" id="PF04082">
    <property type="entry name" value="Fungal_trans"/>
    <property type="match status" value="1"/>
</dbReference>
<feature type="compositionally biased region" description="Low complexity" evidence="4">
    <location>
        <begin position="40"/>
        <end position="53"/>
    </location>
</feature>
<dbReference type="STRING" id="1684307.A0A316TY67"/>
<dbReference type="OrthoDB" id="3364175at2759"/>
<feature type="compositionally biased region" description="Polar residues" evidence="4">
    <location>
        <begin position="204"/>
        <end position="236"/>
    </location>
</feature>
<sequence>MAPPTPPAASVSTPAQDYQTSTSYTNSSTPSRGPPLAVASSSSSPWSHWSRPPQQGPYPSHHHLPPIRASRDGEAHNSWAAASPSAASVVSSRGEDRSHGDDAGQDDDEDFRSGSGKQSPSKRNTSASNKRSRVHFSCTECHRRKQKCNRQTPCQHCIARKVPDRCKTFQPGQDEAMDLTGRVNKLERTVEDGFDRIMAMLSRQQNDQARSLQPPTGSKVTSSQPVRTRHPTSGNETADEDEASQGAGLNAAGTFHGSGATMAMKIDTILSDVGGKVSDNAVLSMPMRKVEPGCLNTKMWEYGAGDNVSAPLLAALPAPDVCEILLAHFWKDLNWLRHPLPEGLVRPMIEEFLSSKGSNGEFPPILTTSSINVYACLALMLAIASLSIEDDRLPREAAARRLAGRRLERAGQQALMLSQVLGRDDVVQILSFGLAWRFLMIDRRINEAWRCSASAIQSAYSIGLHRDGSKLGLPQMETDLRRGIWHSVRFGDVTLAMNLGRPSISDLGNVFSDTQQPTSEGMDHWWKFQRPTSHPNAKPGIPLPSIHQYTAHRNDLARIVSRIVEIYQKIEPHHYSDVTALDADIAKLQEDLPHYYRTKICPSGKVSFDDSLDEAFDFLVEHRFLMHMEINYTRINLHRSYLLRSGVKGPGGRRFAPSRRACVESAMQDLAMRDEFVESLRKKYGMGKIPLSYYVQIGSYSWFNSLLIASIAALLDPTSMPELPALREQIKRFLSTYEKRQTDARAAEMKDDMRDREASIIKMFSEAIDKVEQQRGSGREPSAPKKRRSLAIEESRATKRRLQGQASGDLKQLDADDVKGSSPAPVTREEATADVLLDLGKPTNNSKGPSASSPVPSGLPSHVSADTPPLSSSSQQQTGFSSSLSTISGDSPSSRVVDDAQADLNAWFKREFAGGSLVDNSLTDLGLPDGSRPGAGGDSSLLNSLLGTGAGGSGGFPATGNNPPYSDFTGAGNQRSTSSQGNVQWATLPQPAWGNNVGNAWPSNMQGPSSASVGAFGGASGPSYLGGTAVPRPSGELQPAFAVGNSQNAFPPGGTGDIMDDSGRNAAAGGGLAGEGNAPGAGGETSFDPGFWADLISKISR</sequence>
<reference evidence="6 7" key="1">
    <citation type="journal article" date="2018" name="Mol. Biol. Evol.">
        <title>Broad Genomic Sampling Reveals a Smut Pathogenic Ancestry of the Fungal Clade Ustilaginomycotina.</title>
        <authorList>
            <person name="Kijpornyongpan T."/>
            <person name="Mondo S.J."/>
            <person name="Barry K."/>
            <person name="Sandor L."/>
            <person name="Lee J."/>
            <person name="Lipzen A."/>
            <person name="Pangilinan J."/>
            <person name="LaButti K."/>
            <person name="Hainaut M."/>
            <person name="Henrissat B."/>
            <person name="Grigoriev I.V."/>
            <person name="Spatafora J.W."/>
            <person name="Aime M.C."/>
        </authorList>
    </citation>
    <scope>NUCLEOTIDE SEQUENCE [LARGE SCALE GENOMIC DNA]</scope>
    <source>
        <strain evidence="6 7">MCA 4718</strain>
    </source>
</reference>
<dbReference type="GO" id="GO:0005634">
    <property type="term" value="C:nucleus"/>
    <property type="evidence" value="ECO:0007669"/>
    <property type="project" value="UniProtKB-SubCell"/>
</dbReference>
<dbReference type="CDD" id="cd00067">
    <property type="entry name" value="GAL4"/>
    <property type="match status" value="1"/>
</dbReference>
<feature type="compositionally biased region" description="Basic and acidic residues" evidence="4">
    <location>
        <begin position="93"/>
        <end position="102"/>
    </location>
</feature>
<accession>A0A316TY67</accession>
<dbReference type="RefSeq" id="XP_025345352.1">
    <property type="nucleotide sequence ID" value="XM_025493308.1"/>
</dbReference>
<feature type="region of interest" description="Disordered" evidence="4">
    <location>
        <begin position="953"/>
        <end position="982"/>
    </location>
</feature>
<feature type="compositionally biased region" description="Polar residues" evidence="4">
    <location>
        <begin position="842"/>
        <end position="855"/>
    </location>
</feature>
<feature type="region of interest" description="Disordered" evidence="4">
    <location>
        <begin position="1026"/>
        <end position="1090"/>
    </location>
</feature>
<dbReference type="SUPFAM" id="SSF57701">
    <property type="entry name" value="Zn2/Cys6 DNA-binding domain"/>
    <property type="match status" value="1"/>
</dbReference>
<dbReference type="PROSITE" id="PS50048">
    <property type="entry name" value="ZN2_CY6_FUNGAL_2"/>
    <property type="match status" value="1"/>
</dbReference>
<evidence type="ECO:0000256" key="3">
    <source>
        <dbReference type="ARBA" id="ARBA00023242"/>
    </source>
</evidence>
<feature type="region of interest" description="Disordered" evidence="4">
    <location>
        <begin position="770"/>
        <end position="896"/>
    </location>
</feature>
<evidence type="ECO:0000256" key="2">
    <source>
        <dbReference type="ARBA" id="ARBA00022723"/>
    </source>
</evidence>
<protein>
    <recommendedName>
        <fullName evidence="5">Zn(2)-C6 fungal-type domain-containing protein</fullName>
    </recommendedName>
</protein>
<dbReference type="InterPro" id="IPR007219">
    <property type="entry name" value="XnlR_reg_dom"/>
</dbReference>
<dbReference type="PROSITE" id="PS00463">
    <property type="entry name" value="ZN2_CY6_FUNGAL_1"/>
    <property type="match status" value="1"/>
</dbReference>
<dbReference type="GO" id="GO:0008270">
    <property type="term" value="F:zinc ion binding"/>
    <property type="evidence" value="ECO:0007669"/>
    <property type="project" value="InterPro"/>
</dbReference>
<dbReference type="InterPro" id="IPR036864">
    <property type="entry name" value="Zn2-C6_fun-type_DNA-bd_sf"/>
</dbReference>
<feature type="domain" description="Zn(2)-C6 fungal-type" evidence="5">
    <location>
        <begin position="137"/>
        <end position="168"/>
    </location>
</feature>
<feature type="compositionally biased region" description="Polar residues" evidence="4">
    <location>
        <begin position="971"/>
        <end position="982"/>
    </location>
</feature>
<dbReference type="SMART" id="SM00906">
    <property type="entry name" value="Fungal_trans"/>
    <property type="match status" value="1"/>
</dbReference>
<name>A0A316TY67_9BASI</name>
<feature type="region of interest" description="Disordered" evidence="4">
    <location>
        <begin position="1"/>
        <end position="142"/>
    </location>
</feature>
<evidence type="ECO:0000313" key="6">
    <source>
        <dbReference type="EMBL" id="PWN18192.1"/>
    </source>
</evidence>
<evidence type="ECO:0000259" key="5">
    <source>
        <dbReference type="PROSITE" id="PS50048"/>
    </source>
</evidence>
<organism evidence="6 7">
    <name type="scientific">Pseudomicrostroma glucosiphilum</name>
    <dbReference type="NCBI Taxonomy" id="1684307"/>
    <lineage>
        <taxon>Eukaryota</taxon>
        <taxon>Fungi</taxon>
        <taxon>Dikarya</taxon>
        <taxon>Basidiomycota</taxon>
        <taxon>Ustilaginomycotina</taxon>
        <taxon>Exobasidiomycetes</taxon>
        <taxon>Microstromatales</taxon>
        <taxon>Microstromatales incertae sedis</taxon>
        <taxon>Pseudomicrostroma</taxon>
    </lineage>
</organism>
<feature type="compositionally biased region" description="Gly residues" evidence="4">
    <location>
        <begin position="1068"/>
        <end position="1083"/>
    </location>
</feature>
<keyword evidence="2" id="KW-0479">Metal-binding</keyword>
<dbReference type="AlphaFoldDB" id="A0A316TY67"/>
<comment type="subcellular location">
    <subcellularLocation>
        <location evidence="1">Nucleus</location>
    </subcellularLocation>
</comment>
<dbReference type="Gene3D" id="4.10.240.10">
    <property type="entry name" value="Zn(2)-C6 fungal-type DNA-binding domain"/>
    <property type="match status" value="1"/>
</dbReference>
<feature type="compositionally biased region" description="Low complexity" evidence="4">
    <location>
        <begin position="871"/>
        <end position="885"/>
    </location>
</feature>
<dbReference type="SMART" id="SM00066">
    <property type="entry name" value="GAL4"/>
    <property type="match status" value="1"/>
</dbReference>
<gene>
    <name evidence="6" type="ORF">BCV69DRAFT_285173</name>
</gene>
<proteinExistence type="predicted"/>
<evidence type="ECO:0000256" key="4">
    <source>
        <dbReference type="SAM" id="MobiDB-lite"/>
    </source>
</evidence>
<dbReference type="GO" id="GO:0000981">
    <property type="term" value="F:DNA-binding transcription factor activity, RNA polymerase II-specific"/>
    <property type="evidence" value="ECO:0007669"/>
    <property type="project" value="InterPro"/>
</dbReference>
<dbReference type="PANTHER" id="PTHR31001:SF87">
    <property type="entry name" value="COL-21"/>
    <property type="match status" value="1"/>
</dbReference>
<dbReference type="InterPro" id="IPR050613">
    <property type="entry name" value="Sec_Metabolite_Reg"/>
</dbReference>
<feature type="region of interest" description="Disordered" evidence="4">
    <location>
        <begin position="204"/>
        <end position="252"/>
    </location>
</feature>
<evidence type="ECO:0000313" key="7">
    <source>
        <dbReference type="Proteomes" id="UP000245942"/>
    </source>
</evidence>
<dbReference type="PANTHER" id="PTHR31001">
    <property type="entry name" value="UNCHARACTERIZED TRANSCRIPTIONAL REGULATORY PROTEIN"/>
    <property type="match status" value="1"/>
</dbReference>
<feature type="compositionally biased region" description="Polar residues" evidence="4">
    <location>
        <begin position="115"/>
        <end position="129"/>
    </location>
</feature>
<keyword evidence="7" id="KW-1185">Reference proteome</keyword>